<accession>A0A538SRL8</accession>
<dbReference type="Proteomes" id="UP000320184">
    <property type="component" value="Unassembled WGS sequence"/>
</dbReference>
<protein>
    <recommendedName>
        <fullName evidence="5">DUF2029 domain-containing protein</fullName>
    </recommendedName>
</protein>
<keyword evidence="2" id="KW-1133">Transmembrane helix</keyword>
<dbReference type="AlphaFoldDB" id="A0A538SRL8"/>
<gene>
    <name evidence="3" type="ORF">E6K73_00470</name>
</gene>
<feature type="transmembrane region" description="Helical" evidence="2">
    <location>
        <begin position="202"/>
        <end position="225"/>
    </location>
</feature>
<reference evidence="3 4" key="1">
    <citation type="journal article" date="2019" name="Nat. Microbiol.">
        <title>Mediterranean grassland soil C-N compound turnover is dependent on rainfall and depth, and is mediated by genomically divergent microorganisms.</title>
        <authorList>
            <person name="Diamond S."/>
            <person name="Andeer P.F."/>
            <person name="Li Z."/>
            <person name="Crits-Christoph A."/>
            <person name="Burstein D."/>
            <person name="Anantharaman K."/>
            <person name="Lane K.R."/>
            <person name="Thomas B.C."/>
            <person name="Pan C."/>
            <person name="Northen T.R."/>
            <person name="Banfield J.F."/>
        </authorList>
    </citation>
    <scope>NUCLEOTIDE SEQUENCE [LARGE SCALE GENOMIC DNA]</scope>
    <source>
        <strain evidence="3">WS_3</strain>
    </source>
</reference>
<comment type="caution">
    <text evidence="3">The sequence shown here is derived from an EMBL/GenBank/DDBJ whole genome shotgun (WGS) entry which is preliminary data.</text>
</comment>
<organism evidence="3 4">
    <name type="scientific">Eiseniibacteriota bacterium</name>
    <dbReference type="NCBI Taxonomy" id="2212470"/>
    <lineage>
        <taxon>Bacteria</taxon>
        <taxon>Candidatus Eiseniibacteriota</taxon>
    </lineage>
</organism>
<evidence type="ECO:0000256" key="1">
    <source>
        <dbReference type="SAM" id="MobiDB-lite"/>
    </source>
</evidence>
<evidence type="ECO:0008006" key="5">
    <source>
        <dbReference type="Google" id="ProtNLM"/>
    </source>
</evidence>
<feature type="transmembrane region" description="Helical" evidence="2">
    <location>
        <begin position="308"/>
        <end position="326"/>
    </location>
</feature>
<evidence type="ECO:0000313" key="3">
    <source>
        <dbReference type="EMBL" id="TMQ54029.1"/>
    </source>
</evidence>
<name>A0A538SRL8_UNCEI</name>
<keyword evidence="2" id="KW-0812">Transmembrane</keyword>
<feature type="transmembrane region" description="Helical" evidence="2">
    <location>
        <begin position="281"/>
        <end position="299"/>
    </location>
</feature>
<keyword evidence="2" id="KW-0472">Membrane</keyword>
<evidence type="ECO:0000256" key="2">
    <source>
        <dbReference type="SAM" id="Phobius"/>
    </source>
</evidence>
<feature type="transmembrane region" description="Helical" evidence="2">
    <location>
        <begin position="156"/>
        <end position="177"/>
    </location>
</feature>
<feature type="region of interest" description="Disordered" evidence="1">
    <location>
        <begin position="1"/>
        <end position="25"/>
    </location>
</feature>
<evidence type="ECO:0000313" key="4">
    <source>
        <dbReference type="Proteomes" id="UP000320184"/>
    </source>
</evidence>
<feature type="transmembrane region" description="Helical" evidence="2">
    <location>
        <begin position="237"/>
        <end position="261"/>
    </location>
</feature>
<feature type="transmembrane region" description="Helical" evidence="2">
    <location>
        <begin position="113"/>
        <end position="144"/>
    </location>
</feature>
<proteinExistence type="predicted"/>
<sequence>MPLRVPYRWRNEDSGPGRPSGWTGASDIFARVSASRRLSEPKPSDQRGTTPAPRPLLSTGAVLALCAVLAASTGLLHYQLIDLPNYRQQVNWHFDIVTGKGPYPDQYRLLSYFVAYGLMILGVPFAVAHVLVRFAFTATSLFVFHRYLSGWVRPPWALLGLFMLAAVLPLSFLFYFMQPTDPLNMLVFFGAFWALQRERDGWLIPLVVVGTLNRETALLLPLLHALVRWGRAPLARWLPLCLISAGIGAGIYVTLRMLVGLKAPYAPTSFVQYWAMNSGDPLALIQLLGFFNLGLWLAWRDWRSQPEFLRRAAWIVPVFFAIHFSVGKIREIRLFLPLLAVVIPLTLLSLERRAERR</sequence>
<dbReference type="EMBL" id="VBOT01000004">
    <property type="protein sequence ID" value="TMQ54029.1"/>
    <property type="molecule type" value="Genomic_DNA"/>
</dbReference>
<feature type="transmembrane region" description="Helical" evidence="2">
    <location>
        <begin position="332"/>
        <end position="350"/>
    </location>
</feature>
<feature type="transmembrane region" description="Helical" evidence="2">
    <location>
        <begin position="56"/>
        <end position="78"/>
    </location>
</feature>